<reference evidence="2 3" key="1">
    <citation type="journal article" date="2013" name="PLoS ONE">
        <title>Genomic and secretomic analyses reveal unique features of the lignocellulolytic enzyme system of Penicillium decumbens.</title>
        <authorList>
            <person name="Liu G."/>
            <person name="Zhang L."/>
            <person name="Wei X."/>
            <person name="Zou G."/>
            <person name="Qin Y."/>
            <person name="Ma L."/>
            <person name="Li J."/>
            <person name="Zheng H."/>
            <person name="Wang S."/>
            <person name="Wang C."/>
            <person name="Xun L."/>
            <person name="Zhao G.-P."/>
            <person name="Zhou Z."/>
            <person name="Qu Y."/>
        </authorList>
    </citation>
    <scope>NUCLEOTIDE SEQUENCE [LARGE SCALE GENOMIC DNA]</scope>
    <source>
        <strain evidence="3">114-2 / CGMCC 5302</strain>
    </source>
</reference>
<organism evidence="2 3">
    <name type="scientific">Penicillium oxalicum (strain 114-2 / CGMCC 5302)</name>
    <name type="common">Penicillium decumbens</name>
    <dbReference type="NCBI Taxonomy" id="933388"/>
    <lineage>
        <taxon>Eukaryota</taxon>
        <taxon>Fungi</taxon>
        <taxon>Dikarya</taxon>
        <taxon>Ascomycota</taxon>
        <taxon>Pezizomycotina</taxon>
        <taxon>Eurotiomycetes</taxon>
        <taxon>Eurotiomycetidae</taxon>
        <taxon>Eurotiales</taxon>
        <taxon>Aspergillaceae</taxon>
        <taxon>Penicillium</taxon>
    </lineage>
</organism>
<gene>
    <name evidence="2" type="ORF">PDE_09621</name>
</gene>
<dbReference type="Proteomes" id="UP000019376">
    <property type="component" value="Unassembled WGS sequence"/>
</dbReference>
<evidence type="ECO:0000256" key="1">
    <source>
        <dbReference type="SAM" id="MobiDB-lite"/>
    </source>
</evidence>
<sequence length="71" mass="8198">MAATLPGRKPTPCTDQEGEEAQKSPKPNNKRNGWMKIDSEPIRQELRESRRQMSNVRSCPAQEFLQRTEDL</sequence>
<dbReference type="EMBL" id="KB644415">
    <property type="protein sequence ID" value="EPS34657.1"/>
    <property type="molecule type" value="Genomic_DNA"/>
</dbReference>
<dbReference type="AlphaFoldDB" id="S8BHJ3"/>
<feature type="compositionally biased region" description="Basic and acidic residues" evidence="1">
    <location>
        <begin position="37"/>
        <end position="51"/>
    </location>
</feature>
<keyword evidence="3" id="KW-1185">Reference proteome</keyword>
<feature type="region of interest" description="Disordered" evidence="1">
    <location>
        <begin position="1"/>
        <end position="71"/>
    </location>
</feature>
<dbReference type="HOGENOM" id="CLU_2740857_0_0_1"/>
<evidence type="ECO:0000313" key="2">
    <source>
        <dbReference type="EMBL" id="EPS34657.1"/>
    </source>
</evidence>
<evidence type="ECO:0000313" key="3">
    <source>
        <dbReference type="Proteomes" id="UP000019376"/>
    </source>
</evidence>
<proteinExistence type="predicted"/>
<name>S8BHJ3_PENO1</name>
<accession>S8BHJ3</accession>
<protein>
    <submittedName>
        <fullName evidence="2">Uncharacterized protein</fullName>
    </submittedName>
</protein>